<feature type="region of interest" description="Disordered" evidence="3">
    <location>
        <begin position="318"/>
        <end position="342"/>
    </location>
</feature>
<gene>
    <name evidence="5" type="ORF">OEZ85_003205</name>
</gene>
<sequence length="342" mass="35954">MEQCLVEQRYARGAQLRTLIYAQVSISGQALVFVVRSARHSLASLAGGLTYLAFVGAQIASTLIAALGFGGYATPPESVQPCSLCATSFGYHPTFWPSGRVPIAGTEGRFTASVIGCTYYFIVAWVWSLIWYVALDPLKWLLIWALNEDGVRSRASWKRFVRRRARDPVKTGEEAHFPLGPAAATYLNFMGRASLQRPSAAMLARASVISVEMDPASGLRRVSAATPRRRSLEVAGHLAALQSNQSLVATNPTFGCRASMERPAAAAAAAGQFGRRASMERPAAAAAAAATAAAAAAAATAAAAAAAASVLFGEGQRRSSLLGSGGYRRSSLPTSLPSSRQG</sequence>
<keyword evidence="4" id="KW-0472">Membrane</keyword>
<dbReference type="InterPro" id="IPR001859">
    <property type="entry name" value="Ribosomal_P1/P2_euk"/>
</dbReference>
<evidence type="ECO:0000256" key="4">
    <source>
        <dbReference type="SAM" id="Phobius"/>
    </source>
</evidence>
<proteinExistence type="predicted"/>
<evidence type="ECO:0000256" key="2">
    <source>
        <dbReference type="ARBA" id="ARBA00023274"/>
    </source>
</evidence>
<feature type="transmembrane region" description="Helical" evidence="4">
    <location>
        <begin position="20"/>
        <end position="38"/>
    </location>
</feature>
<evidence type="ECO:0000313" key="5">
    <source>
        <dbReference type="EMBL" id="WIA14715.1"/>
    </source>
</evidence>
<dbReference type="EMBL" id="CP126212">
    <property type="protein sequence ID" value="WIA14715.1"/>
    <property type="molecule type" value="Genomic_DNA"/>
</dbReference>
<evidence type="ECO:0000313" key="6">
    <source>
        <dbReference type="Proteomes" id="UP001244341"/>
    </source>
</evidence>
<keyword evidence="6" id="KW-1185">Reference proteome</keyword>
<evidence type="ECO:0000256" key="1">
    <source>
        <dbReference type="ARBA" id="ARBA00022980"/>
    </source>
</evidence>
<dbReference type="PRINTS" id="PR00456">
    <property type="entry name" value="RIBOSOMALP2"/>
</dbReference>
<evidence type="ECO:0000256" key="3">
    <source>
        <dbReference type="SAM" id="MobiDB-lite"/>
    </source>
</evidence>
<protein>
    <submittedName>
        <fullName evidence="5">Uncharacterized protein</fullName>
    </submittedName>
</protein>
<feature type="transmembrane region" description="Helical" evidence="4">
    <location>
        <begin position="50"/>
        <end position="73"/>
    </location>
</feature>
<keyword evidence="4" id="KW-1133">Transmembrane helix</keyword>
<keyword evidence="4" id="KW-0812">Transmembrane</keyword>
<keyword evidence="2" id="KW-0687">Ribonucleoprotein</keyword>
<feature type="transmembrane region" description="Helical" evidence="4">
    <location>
        <begin position="110"/>
        <end position="134"/>
    </location>
</feature>
<reference evidence="5 6" key="1">
    <citation type="submission" date="2023-05" db="EMBL/GenBank/DDBJ databases">
        <title>A 100% complete, gapless, phased diploid assembly of the Scenedesmus obliquus UTEX 3031 genome.</title>
        <authorList>
            <person name="Biondi T.C."/>
            <person name="Hanschen E.R."/>
            <person name="Kwon T."/>
            <person name="Eng W."/>
            <person name="Kruse C.P.S."/>
            <person name="Koehler S.I."/>
            <person name="Kunde Y."/>
            <person name="Gleasner C.D."/>
            <person name="You Mak K.T."/>
            <person name="Polle J."/>
            <person name="Hovde B.T."/>
            <person name="Starkenburg S.R."/>
        </authorList>
    </citation>
    <scope>NUCLEOTIDE SEQUENCE [LARGE SCALE GENOMIC DNA]</scope>
    <source>
        <strain evidence="5 6">DOE0152z</strain>
    </source>
</reference>
<name>A0ABY8TZY0_TETOB</name>
<organism evidence="5 6">
    <name type="scientific">Tetradesmus obliquus</name>
    <name type="common">Green alga</name>
    <name type="synonym">Acutodesmus obliquus</name>
    <dbReference type="NCBI Taxonomy" id="3088"/>
    <lineage>
        <taxon>Eukaryota</taxon>
        <taxon>Viridiplantae</taxon>
        <taxon>Chlorophyta</taxon>
        <taxon>core chlorophytes</taxon>
        <taxon>Chlorophyceae</taxon>
        <taxon>CS clade</taxon>
        <taxon>Sphaeropleales</taxon>
        <taxon>Scenedesmaceae</taxon>
        <taxon>Tetradesmus</taxon>
    </lineage>
</organism>
<keyword evidence="1" id="KW-0689">Ribosomal protein</keyword>
<accession>A0ABY8TZY0</accession>
<dbReference type="Gene3D" id="1.20.1110.10">
    <property type="entry name" value="Calcium-transporting ATPase, transmembrane domain"/>
    <property type="match status" value="1"/>
</dbReference>
<dbReference type="Proteomes" id="UP001244341">
    <property type="component" value="Chromosome 5b"/>
</dbReference>